<reference evidence="2 3" key="1">
    <citation type="submission" date="2012-03" db="EMBL/GenBank/DDBJ databases">
        <title>The Genome Sequence of Bartonella tamiae Th239.</title>
        <authorList>
            <consortium name="The Broad Institute Genome Sequencing Platform"/>
            <consortium name="The Broad Institute Genome Sequencing Center for Infectious Disease"/>
            <person name="Feldgarden M."/>
            <person name="Kirby J."/>
            <person name="Kosoy M."/>
            <person name="Birtles R."/>
            <person name="Probert W.S."/>
            <person name="Chiaraviglio L."/>
            <person name="Young S.K."/>
            <person name="Zeng Q."/>
            <person name="Gargeya S."/>
            <person name="Fitzgerald M."/>
            <person name="Haas B."/>
            <person name="Abouelleil A."/>
            <person name="Alvarado L."/>
            <person name="Arachchi H.M."/>
            <person name="Berlin A."/>
            <person name="Chapman S.B."/>
            <person name="Gearin G."/>
            <person name="Goldberg J."/>
            <person name="Griggs A."/>
            <person name="Gujja S."/>
            <person name="Hansen M."/>
            <person name="Heiman D."/>
            <person name="Howarth C."/>
            <person name="Larimer J."/>
            <person name="Lui A."/>
            <person name="MacDonald P.J.P."/>
            <person name="McCowen C."/>
            <person name="Montmayeur A."/>
            <person name="Murphy C."/>
            <person name="Neiman D."/>
            <person name="Pearson M."/>
            <person name="Priest M."/>
            <person name="Roberts A."/>
            <person name="Saif S."/>
            <person name="Shea T."/>
            <person name="Sisk P."/>
            <person name="Stolte C."/>
            <person name="Sykes S."/>
            <person name="Wortman J."/>
            <person name="Nusbaum C."/>
            <person name="Birren B."/>
        </authorList>
    </citation>
    <scope>NUCLEOTIDE SEQUENCE [LARGE SCALE GENOMIC DNA]</scope>
    <source>
        <strain evidence="2 3">Th239</strain>
    </source>
</reference>
<dbReference type="AlphaFoldDB" id="J0ZKJ8"/>
<gene>
    <name evidence="2" type="ORF">ME5_01434</name>
</gene>
<dbReference type="InterPro" id="IPR055346">
    <property type="entry name" value="Fe-S_cluster_assembly_SufBD"/>
</dbReference>
<name>J0ZKJ8_9HYPH</name>
<evidence type="ECO:0000313" key="2">
    <source>
        <dbReference type="EMBL" id="EJF88883.1"/>
    </source>
</evidence>
<organism evidence="2 3">
    <name type="scientific">Bartonella tamiae Th239</name>
    <dbReference type="NCBI Taxonomy" id="1094558"/>
    <lineage>
        <taxon>Bacteria</taxon>
        <taxon>Pseudomonadati</taxon>
        <taxon>Pseudomonadota</taxon>
        <taxon>Alphaproteobacteria</taxon>
        <taxon>Hyphomicrobiales</taxon>
        <taxon>Bartonellaceae</taxon>
        <taxon>Bartonella</taxon>
    </lineage>
</organism>
<dbReference type="eggNOG" id="COG0719">
    <property type="taxonomic scope" value="Bacteria"/>
</dbReference>
<dbReference type="InterPro" id="IPR000825">
    <property type="entry name" value="SUF_FeS_clus_asmbl_SufBD_core"/>
</dbReference>
<proteinExistence type="predicted"/>
<evidence type="ECO:0000313" key="3">
    <source>
        <dbReference type="Proteomes" id="UP000008952"/>
    </source>
</evidence>
<dbReference type="EMBL" id="AIMB01000008">
    <property type="protein sequence ID" value="EJF88883.1"/>
    <property type="molecule type" value="Genomic_DNA"/>
</dbReference>
<feature type="domain" description="SUF system FeS cluster assembly SufBD core" evidence="1">
    <location>
        <begin position="166"/>
        <end position="391"/>
    </location>
</feature>
<dbReference type="Proteomes" id="UP000008952">
    <property type="component" value="Unassembled WGS sequence"/>
</dbReference>
<keyword evidence="3" id="KW-1185">Reference proteome</keyword>
<dbReference type="OrthoDB" id="9768262at2"/>
<sequence length="420" mass="46790">MDKQLEMPHILSSLIECYHSSLGSLPGGASVISARDNVIEQMKEVGIPSRKIEYWHYTDLPTLIKTIPAFENEDKGSAVTPLFSKSPIFATFNGKTLNNPQLEGVNSYRLAEALAQDQYVFNEEIAQDDFIGQLNTAFVTDGWLININAKTNFENPIELQNIHTKGQSHSRSHVTIGGDSRVTIVERDLGDDQLSLTSSINLLTIAENSEVSWVIVRDRDDHSLRFSKFQSVLAKGAKLTLYVINVASQLNRQEIEVELQGEKSDFQLRVINLLADKTHSDITMVVRHSEEQSTSNEIIRNVVTDHAKGAFQGMIKVSQKAQKTDARMACNSLILSDFAEFNAKPELEIFADDVACGHGATVAEIDHNHLFYLMARGIPLPLARGLLVKAFVSELIDDIAQEDQQGVLESIIDSWLERNL</sequence>
<dbReference type="RefSeq" id="WP_008039797.1">
    <property type="nucleotide sequence ID" value="NZ_JH725147.1"/>
</dbReference>
<comment type="caution">
    <text evidence="2">The sequence shown here is derived from an EMBL/GenBank/DDBJ whole genome shotgun (WGS) entry which is preliminary data.</text>
</comment>
<dbReference type="STRING" id="1094558.ME5_01434"/>
<protein>
    <submittedName>
        <fullName evidence="2">FeS assembly protein SufD</fullName>
    </submittedName>
</protein>
<dbReference type="NCBIfam" id="TIGR01981">
    <property type="entry name" value="sufD"/>
    <property type="match status" value="1"/>
</dbReference>
<dbReference type="PANTHER" id="PTHR43575:SF1">
    <property type="entry name" value="PROTEIN ABCI7, CHLOROPLASTIC"/>
    <property type="match status" value="1"/>
</dbReference>
<dbReference type="SUPFAM" id="SSF101960">
    <property type="entry name" value="Stabilizer of iron transporter SufD"/>
    <property type="match status" value="1"/>
</dbReference>
<dbReference type="PATRIC" id="fig|1094558.3.peg.1537"/>
<dbReference type="InterPro" id="IPR037284">
    <property type="entry name" value="SUF_FeS_clus_asmbl_SufBD_sf"/>
</dbReference>
<dbReference type="GO" id="GO:0016226">
    <property type="term" value="P:iron-sulfur cluster assembly"/>
    <property type="evidence" value="ECO:0007669"/>
    <property type="project" value="InterPro"/>
</dbReference>
<dbReference type="InterPro" id="IPR011542">
    <property type="entry name" value="SUF_FeS_clus_asmbl_SufD"/>
</dbReference>
<dbReference type="Pfam" id="PF01458">
    <property type="entry name" value="SUFBD_core"/>
    <property type="match status" value="1"/>
</dbReference>
<accession>J0ZKJ8</accession>
<evidence type="ECO:0000259" key="1">
    <source>
        <dbReference type="Pfam" id="PF01458"/>
    </source>
</evidence>
<dbReference type="HOGENOM" id="CLU_026231_5_2_5"/>
<dbReference type="PANTHER" id="PTHR43575">
    <property type="entry name" value="PROTEIN ABCI7, CHLOROPLASTIC"/>
    <property type="match status" value="1"/>
</dbReference>